<comment type="similarity">
    <text evidence="2">Belongs to the peptidase S54 family.</text>
</comment>
<dbReference type="SUPFAM" id="SSF144091">
    <property type="entry name" value="Rhomboid-like"/>
    <property type="match status" value="1"/>
</dbReference>
<reference evidence="9 10" key="1">
    <citation type="submission" date="2016-10" db="EMBL/GenBank/DDBJ databases">
        <authorList>
            <person name="de Groot N.N."/>
        </authorList>
    </citation>
    <scope>NUCLEOTIDE SEQUENCE [LARGE SCALE GENOMIC DNA]</scope>
    <source>
        <strain evidence="9 10">DSM 6793</strain>
    </source>
</reference>
<organism evidence="9 10">
    <name type="scientific">Flexibacter flexilis DSM 6793</name>
    <dbReference type="NCBI Taxonomy" id="927664"/>
    <lineage>
        <taxon>Bacteria</taxon>
        <taxon>Pseudomonadati</taxon>
        <taxon>Bacteroidota</taxon>
        <taxon>Cytophagia</taxon>
        <taxon>Cytophagales</taxon>
        <taxon>Flexibacteraceae</taxon>
        <taxon>Flexibacter</taxon>
    </lineage>
</organism>
<dbReference type="GO" id="GO:0016020">
    <property type="term" value="C:membrane"/>
    <property type="evidence" value="ECO:0007669"/>
    <property type="project" value="UniProtKB-SubCell"/>
</dbReference>
<dbReference type="Pfam" id="PF01694">
    <property type="entry name" value="Rhomboid"/>
    <property type="match status" value="1"/>
</dbReference>
<keyword evidence="5 7" id="KW-1133">Transmembrane helix</keyword>
<feature type="transmembrane region" description="Helical" evidence="7">
    <location>
        <begin position="83"/>
        <end position="102"/>
    </location>
</feature>
<keyword evidence="3 7" id="KW-0812">Transmembrane</keyword>
<dbReference type="AlphaFoldDB" id="A0A1I1MVM0"/>
<dbReference type="EMBL" id="FOLE01000011">
    <property type="protein sequence ID" value="SFC89504.1"/>
    <property type="molecule type" value="Genomic_DNA"/>
</dbReference>
<evidence type="ECO:0000256" key="3">
    <source>
        <dbReference type="ARBA" id="ARBA00022692"/>
    </source>
</evidence>
<dbReference type="Gene3D" id="1.20.1540.10">
    <property type="entry name" value="Rhomboid-like"/>
    <property type="match status" value="1"/>
</dbReference>
<evidence type="ECO:0000256" key="5">
    <source>
        <dbReference type="ARBA" id="ARBA00022989"/>
    </source>
</evidence>
<dbReference type="PANTHER" id="PTHR43731:SF14">
    <property type="entry name" value="PRESENILIN-ASSOCIATED RHOMBOID-LIKE PROTEIN, MITOCHONDRIAL"/>
    <property type="match status" value="1"/>
</dbReference>
<feature type="transmembrane region" description="Helical" evidence="7">
    <location>
        <begin position="114"/>
        <end position="131"/>
    </location>
</feature>
<dbReference type="STRING" id="927664.SAMN05421780_111137"/>
<feature type="domain" description="Peptidase S54 rhomboid" evidence="8">
    <location>
        <begin position="39"/>
        <end position="189"/>
    </location>
</feature>
<evidence type="ECO:0000313" key="10">
    <source>
        <dbReference type="Proteomes" id="UP000199514"/>
    </source>
</evidence>
<dbReference type="Proteomes" id="UP000199514">
    <property type="component" value="Unassembled WGS sequence"/>
</dbReference>
<dbReference type="InterPro" id="IPR022764">
    <property type="entry name" value="Peptidase_S54_rhomboid_dom"/>
</dbReference>
<dbReference type="GO" id="GO:0006508">
    <property type="term" value="P:proteolysis"/>
    <property type="evidence" value="ECO:0007669"/>
    <property type="project" value="UniProtKB-KW"/>
</dbReference>
<evidence type="ECO:0000256" key="6">
    <source>
        <dbReference type="ARBA" id="ARBA00023136"/>
    </source>
</evidence>
<comment type="subcellular location">
    <subcellularLocation>
        <location evidence="1">Membrane</location>
        <topology evidence="1">Multi-pass membrane protein</topology>
    </subcellularLocation>
</comment>
<sequence length="205" mass="23111">MSATIIIVLLTVGVSFYAWNNPSQLSRWTMNPVRITRHREYERFIMSGFIHQDYMHLFFNMLTLYSFGEYIEQIYSAAGYNGGLMFGILYLLGIVVADLPTYFKHKNDSGYESLGASGGVSAVVFAGIVFAPTMPLYIMLLLPIPGFIFAGLYLWYCSYMSRQSYGQGINHDAHFYGSAFGAIFALLTVQGAATNFVQQILAWRF</sequence>
<evidence type="ECO:0000256" key="2">
    <source>
        <dbReference type="ARBA" id="ARBA00009045"/>
    </source>
</evidence>
<feature type="transmembrane region" description="Helical" evidence="7">
    <location>
        <begin position="136"/>
        <end position="156"/>
    </location>
</feature>
<dbReference type="PANTHER" id="PTHR43731">
    <property type="entry name" value="RHOMBOID PROTEASE"/>
    <property type="match status" value="1"/>
</dbReference>
<gene>
    <name evidence="9" type="ORF">SAMN05421780_111137</name>
</gene>
<evidence type="ECO:0000256" key="4">
    <source>
        <dbReference type="ARBA" id="ARBA00022801"/>
    </source>
</evidence>
<evidence type="ECO:0000256" key="7">
    <source>
        <dbReference type="SAM" id="Phobius"/>
    </source>
</evidence>
<keyword evidence="4" id="KW-0378">Hydrolase</keyword>
<proteinExistence type="inferred from homology"/>
<dbReference type="RefSeq" id="WP_091515884.1">
    <property type="nucleotide sequence ID" value="NZ_FOLE01000011.1"/>
</dbReference>
<evidence type="ECO:0000256" key="1">
    <source>
        <dbReference type="ARBA" id="ARBA00004141"/>
    </source>
</evidence>
<dbReference type="GO" id="GO:0004252">
    <property type="term" value="F:serine-type endopeptidase activity"/>
    <property type="evidence" value="ECO:0007669"/>
    <property type="project" value="InterPro"/>
</dbReference>
<dbReference type="InterPro" id="IPR035952">
    <property type="entry name" value="Rhomboid-like_sf"/>
</dbReference>
<evidence type="ECO:0000259" key="8">
    <source>
        <dbReference type="Pfam" id="PF01694"/>
    </source>
</evidence>
<dbReference type="InterPro" id="IPR050925">
    <property type="entry name" value="Rhomboid_protease_S54"/>
</dbReference>
<dbReference type="OrthoDB" id="9807874at2"/>
<feature type="transmembrane region" description="Helical" evidence="7">
    <location>
        <begin position="176"/>
        <end position="197"/>
    </location>
</feature>
<keyword evidence="6 7" id="KW-0472">Membrane</keyword>
<name>A0A1I1MVM0_9BACT</name>
<evidence type="ECO:0000313" key="9">
    <source>
        <dbReference type="EMBL" id="SFC89504.1"/>
    </source>
</evidence>
<accession>A0A1I1MVM0</accession>
<keyword evidence="10" id="KW-1185">Reference proteome</keyword>
<protein>
    <submittedName>
        <fullName evidence="9">Membrane associated serine protease, rhomboid family</fullName>
    </submittedName>
</protein>
<keyword evidence="9" id="KW-0645">Protease</keyword>